<evidence type="ECO:0000313" key="3">
    <source>
        <dbReference type="EMBL" id="XAE44222.1"/>
    </source>
</evidence>
<keyword evidence="2" id="KW-0503">Monooxygenase</keyword>
<protein>
    <submittedName>
        <fullName evidence="2">Antibiotic biosynthesis monooxygenase</fullName>
    </submittedName>
    <submittedName>
        <fullName evidence="3">Quinol monooxygenase</fullName>
        <ecNumber evidence="3">1.-.-.-</ecNumber>
    </submittedName>
</protein>
<dbReference type="Proteomes" id="UP000534870">
    <property type="component" value="Unassembled WGS sequence"/>
</dbReference>
<proteinExistence type="predicted"/>
<organism evidence="2 4">
    <name type="scientific">Nguyenibacter vanlangensis</name>
    <dbReference type="NCBI Taxonomy" id="1216886"/>
    <lineage>
        <taxon>Bacteria</taxon>
        <taxon>Pseudomonadati</taxon>
        <taxon>Pseudomonadota</taxon>
        <taxon>Alphaproteobacteria</taxon>
        <taxon>Acetobacterales</taxon>
        <taxon>Acetobacteraceae</taxon>
        <taxon>Nguyenibacter</taxon>
    </lineage>
</organism>
<name>A0A7Y7IXD3_9PROT</name>
<dbReference type="GO" id="GO:0004497">
    <property type="term" value="F:monooxygenase activity"/>
    <property type="evidence" value="ECO:0007669"/>
    <property type="project" value="UniProtKB-KW"/>
</dbReference>
<reference evidence="3 5" key="2">
    <citation type="submission" date="2024-04" db="EMBL/GenBank/DDBJ databases">
        <title>Complete genome sequence of Nguyenibacter vanlangesis HBCM-1154, a strain capable of nitrogen fixation, IAA production, and phosphorus solubilization isolated from sugarcane soil.</title>
        <authorList>
            <person name="MY HANH P."/>
        </authorList>
    </citation>
    <scope>NUCLEOTIDE SEQUENCE [LARGE SCALE GENOMIC DNA]</scope>
    <source>
        <strain evidence="3 5">HBCM 1154</strain>
    </source>
</reference>
<dbReference type="AlphaFoldDB" id="A0A7Y7IXD3"/>
<dbReference type="SUPFAM" id="SSF54909">
    <property type="entry name" value="Dimeric alpha+beta barrel"/>
    <property type="match status" value="1"/>
</dbReference>
<evidence type="ECO:0000313" key="5">
    <source>
        <dbReference type="Proteomes" id="UP001449795"/>
    </source>
</evidence>
<dbReference type="EMBL" id="JABXXP010000282">
    <property type="protein sequence ID" value="NVN11907.1"/>
    <property type="molecule type" value="Genomic_DNA"/>
</dbReference>
<dbReference type="InterPro" id="IPR007138">
    <property type="entry name" value="ABM_dom"/>
</dbReference>
<dbReference type="InterPro" id="IPR050744">
    <property type="entry name" value="AI-2_Isomerase_LsrG"/>
</dbReference>
<dbReference type="Pfam" id="PF03992">
    <property type="entry name" value="ABM"/>
    <property type="match status" value="1"/>
</dbReference>
<dbReference type="InterPro" id="IPR011008">
    <property type="entry name" value="Dimeric_a/b-barrel"/>
</dbReference>
<keyword evidence="5" id="KW-1185">Reference proteome</keyword>
<dbReference type="EMBL" id="CP152276">
    <property type="protein sequence ID" value="XAE44222.1"/>
    <property type="molecule type" value="Genomic_DNA"/>
</dbReference>
<dbReference type="Gene3D" id="3.30.70.100">
    <property type="match status" value="1"/>
</dbReference>
<sequence>MSSHVKVMAILSAREGKAAELRALLEGLITPSRAESGNLRYDLWIDQNDPARFVLDELYVDAKANDAHRATPHFQHYLSRVGDLADRVAVALTPLLVA</sequence>
<evidence type="ECO:0000313" key="2">
    <source>
        <dbReference type="EMBL" id="NVN11907.1"/>
    </source>
</evidence>
<feature type="domain" description="ABM" evidence="1">
    <location>
        <begin position="5"/>
        <end position="96"/>
    </location>
</feature>
<dbReference type="RefSeq" id="WP_176640573.1">
    <property type="nucleotide sequence ID" value="NZ_CP152276.1"/>
</dbReference>
<evidence type="ECO:0000259" key="1">
    <source>
        <dbReference type="PROSITE" id="PS51725"/>
    </source>
</evidence>
<dbReference type="PANTHER" id="PTHR33336:SF3">
    <property type="entry name" value="ABM DOMAIN-CONTAINING PROTEIN"/>
    <property type="match status" value="1"/>
</dbReference>
<dbReference type="EC" id="1.-.-.-" evidence="3"/>
<keyword evidence="3" id="KW-0560">Oxidoreductase</keyword>
<dbReference type="PANTHER" id="PTHR33336">
    <property type="entry name" value="QUINOL MONOOXYGENASE YGIN-RELATED"/>
    <property type="match status" value="1"/>
</dbReference>
<reference evidence="2 4" key="1">
    <citation type="submission" date="2020-06" db="EMBL/GenBank/DDBJ databases">
        <title>Description of novel acetic acid bacteria.</title>
        <authorList>
            <person name="Sombolestani A."/>
        </authorList>
    </citation>
    <scope>NUCLEOTIDE SEQUENCE [LARGE SCALE GENOMIC DNA]</scope>
    <source>
        <strain evidence="2 4">LMG 31431</strain>
    </source>
</reference>
<evidence type="ECO:0000313" key="4">
    <source>
        <dbReference type="Proteomes" id="UP000534870"/>
    </source>
</evidence>
<dbReference type="Proteomes" id="UP001449795">
    <property type="component" value="Chromosome"/>
</dbReference>
<gene>
    <name evidence="3" type="ORF">AAC691_07255</name>
    <name evidence="2" type="ORF">HUK84_12410</name>
</gene>
<dbReference type="GO" id="GO:0005829">
    <property type="term" value="C:cytosol"/>
    <property type="evidence" value="ECO:0007669"/>
    <property type="project" value="TreeGrafter"/>
</dbReference>
<accession>A0A7Y7IXD3</accession>
<dbReference type="PROSITE" id="PS51725">
    <property type="entry name" value="ABM"/>
    <property type="match status" value="1"/>
</dbReference>